<name>A0A0C2J4I6_9PEZI</name>
<dbReference type="RefSeq" id="XP_040621945.1">
    <property type="nucleotide sequence ID" value="XM_040764552.1"/>
</dbReference>
<keyword evidence="3" id="KW-1185">Reference proteome</keyword>
<evidence type="ECO:0000313" key="3">
    <source>
        <dbReference type="Proteomes" id="UP000031575"/>
    </source>
</evidence>
<comment type="caution">
    <text evidence="2">The sequence shown here is derived from an EMBL/GenBank/DDBJ whole genome shotgun (WGS) entry which is preliminary data.</text>
</comment>
<protein>
    <submittedName>
        <fullName evidence="2">Uncharacterized protein</fullName>
    </submittedName>
</protein>
<feature type="region of interest" description="Disordered" evidence="1">
    <location>
        <begin position="28"/>
        <end position="55"/>
    </location>
</feature>
<dbReference type="HOGENOM" id="CLU_2293519_0_0_1"/>
<sequence length="101" mass="11706">MYLSRTHDMVCPTFGMPRKGIDQREAFPRPEQDAAAINDSRASRSRKRMRRARETGRSWELDTISDPRDLTRRWYSVGIRPERGEKGDCIARSETCATTDD</sequence>
<organism evidence="2 3">
    <name type="scientific">Sporothrix brasiliensis 5110</name>
    <dbReference type="NCBI Taxonomy" id="1398154"/>
    <lineage>
        <taxon>Eukaryota</taxon>
        <taxon>Fungi</taxon>
        <taxon>Dikarya</taxon>
        <taxon>Ascomycota</taxon>
        <taxon>Pezizomycotina</taxon>
        <taxon>Sordariomycetes</taxon>
        <taxon>Sordariomycetidae</taxon>
        <taxon>Ophiostomatales</taxon>
        <taxon>Ophiostomataceae</taxon>
        <taxon>Sporothrix</taxon>
    </lineage>
</organism>
<dbReference type="EMBL" id="AWTV01000004">
    <property type="protein sequence ID" value="KIH93935.1"/>
    <property type="molecule type" value="Genomic_DNA"/>
</dbReference>
<accession>A0A0C2J4I6</accession>
<dbReference type="OrthoDB" id="10442321at2759"/>
<dbReference type="GeneID" id="63679473"/>
<evidence type="ECO:0000256" key="1">
    <source>
        <dbReference type="SAM" id="MobiDB-lite"/>
    </source>
</evidence>
<dbReference type="Proteomes" id="UP000031575">
    <property type="component" value="Unassembled WGS sequence"/>
</dbReference>
<evidence type="ECO:0000313" key="2">
    <source>
        <dbReference type="EMBL" id="KIH93935.1"/>
    </source>
</evidence>
<gene>
    <name evidence="2" type="ORF">SPBR_06290</name>
</gene>
<dbReference type="VEuPathDB" id="FungiDB:SPBR_06290"/>
<dbReference type="AlphaFoldDB" id="A0A0C2J4I6"/>
<reference evidence="2 3" key="1">
    <citation type="journal article" date="2014" name="BMC Genomics">
        <title>Comparative genomics of the major fungal agents of human and animal Sporotrichosis: Sporothrix schenckii and Sporothrix brasiliensis.</title>
        <authorList>
            <person name="Teixeira M.M."/>
            <person name="de Almeida L.G."/>
            <person name="Kubitschek-Barreira P."/>
            <person name="Alves F.L."/>
            <person name="Kioshima E.S."/>
            <person name="Abadio A.K."/>
            <person name="Fernandes L."/>
            <person name="Derengowski L.S."/>
            <person name="Ferreira K.S."/>
            <person name="Souza R.C."/>
            <person name="Ruiz J.C."/>
            <person name="de Andrade N.C."/>
            <person name="Paes H.C."/>
            <person name="Nicola A.M."/>
            <person name="Albuquerque P."/>
            <person name="Gerber A.L."/>
            <person name="Martins V.P."/>
            <person name="Peconick L.D."/>
            <person name="Neto A.V."/>
            <person name="Chaucanez C.B."/>
            <person name="Silva P.A."/>
            <person name="Cunha O.L."/>
            <person name="de Oliveira F.F."/>
            <person name="dos Santos T.C."/>
            <person name="Barros A.L."/>
            <person name="Soares M.A."/>
            <person name="de Oliveira L.M."/>
            <person name="Marini M.M."/>
            <person name="Villalobos-Duno H."/>
            <person name="Cunha M.M."/>
            <person name="de Hoog S."/>
            <person name="da Silveira J.F."/>
            <person name="Henrissat B."/>
            <person name="Nino-Vega G.A."/>
            <person name="Cisalpino P.S."/>
            <person name="Mora-Montes H.M."/>
            <person name="Almeida S.R."/>
            <person name="Stajich J.E."/>
            <person name="Lopes-Bezerra L.M."/>
            <person name="Vasconcelos A.T."/>
            <person name="Felipe M.S."/>
        </authorList>
    </citation>
    <scope>NUCLEOTIDE SEQUENCE [LARGE SCALE GENOMIC DNA]</scope>
    <source>
        <strain evidence="2 3">5110</strain>
    </source>
</reference>
<proteinExistence type="predicted"/>